<protein>
    <submittedName>
        <fullName evidence="5">ABC transporter ribose-specific extracellular solute-binding protein</fullName>
    </submittedName>
</protein>
<dbReference type="AlphaFoldDB" id="A0A0C7QS47"/>
<gene>
    <name evidence="5" type="primary">rbsB_1</name>
    <name evidence="5" type="ORF">R28058_12501</name>
</gene>
<reference evidence="5 6" key="1">
    <citation type="submission" date="2015-01" db="EMBL/GenBank/DDBJ databases">
        <authorList>
            <person name="Aslett A.Martin."/>
            <person name="De Silva Nishadi"/>
        </authorList>
    </citation>
    <scope>NUCLEOTIDE SEQUENCE [LARGE SCALE GENOMIC DNA]</scope>
    <source>
        <strain evidence="5 6">R28058</strain>
    </source>
</reference>
<name>A0A0C7QS47_PARSO</name>
<dbReference type="InterPro" id="IPR028082">
    <property type="entry name" value="Peripla_BP_I"/>
</dbReference>
<dbReference type="Proteomes" id="UP000049127">
    <property type="component" value="Unassembled WGS sequence"/>
</dbReference>
<evidence type="ECO:0000259" key="4">
    <source>
        <dbReference type="Pfam" id="PF13407"/>
    </source>
</evidence>
<dbReference type="SUPFAM" id="SSF53822">
    <property type="entry name" value="Periplasmic binding protein-like I"/>
    <property type="match status" value="1"/>
</dbReference>
<proteinExistence type="inferred from homology"/>
<evidence type="ECO:0000256" key="3">
    <source>
        <dbReference type="ARBA" id="ARBA00022729"/>
    </source>
</evidence>
<evidence type="ECO:0000313" key="6">
    <source>
        <dbReference type="Proteomes" id="UP000049127"/>
    </source>
</evidence>
<dbReference type="GO" id="GO:0030313">
    <property type="term" value="C:cell envelope"/>
    <property type="evidence" value="ECO:0007669"/>
    <property type="project" value="UniProtKB-SubCell"/>
</dbReference>
<keyword evidence="3" id="KW-0732">Signal</keyword>
<dbReference type="InterPro" id="IPR025997">
    <property type="entry name" value="SBP_2_dom"/>
</dbReference>
<sequence>MKKVFVMITSIILIIGLVGCSTGNESKNDKDASSKDKLKVGYVTMDVTSPYFIEMINGMKEQAKKSNIELSVHDGKYEAQPQIDAMETLITQKVDVIVLSANDPEALQPLVDKAKEAGIKVVAANVEMKNVDAFVSLNEYEYGYTGGQIAGKYIKDNMNGEAEVAVLTFSQIPAVLDRAKGLKEGIQKFAPNVKFVAETDANNRETGMRAAENIIQANPNVNVFVGISDDAVLGAYEAMVAANKKGENVCLVGLDAVDEAVQKIDQNTIYRGSVDIAPFESGKNIIATAKTVVEEGPIKEMIKFPMTPVTKENVADYK</sequence>
<comment type="similarity">
    <text evidence="2">Belongs to the bacterial solute-binding protein 2 family.</text>
</comment>
<organism evidence="5 6">
    <name type="scientific">Paraclostridium sordellii</name>
    <name type="common">Clostridium sordellii</name>
    <dbReference type="NCBI Taxonomy" id="1505"/>
    <lineage>
        <taxon>Bacteria</taxon>
        <taxon>Bacillati</taxon>
        <taxon>Bacillota</taxon>
        <taxon>Clostridia</taxon>
        <taxon>Peptostreptococcales</taxon>
        <taxon>Peptostreptococcaceae</taxon>
        <taxon>Paraclostridium</taxon>
    </lineage>
</organism>
<dbReference type="PROSITE" id="PS51257">
    <property type="entry name" value="PROKAR_LIPOPROTEIN"/>
    <property type="match status" value="1"/>
</dbReference>
<dbReference type="PANTHER" id="PTHR46847:SF1">
    <property type="entry name" value="D-ALLOSE-BINDING PERIPLASMIC PROTEIN-RELATED"/>
    <property type="match status" value="1"/>
</dbReference>
<evidence type="ECO:0000256" key="1">
    <source>
        <dbReference type="ARBA" id="ARBA00004196"/>
    </source>
</evidence>
<evidence type="ECO:0000313" key="5">
    <source>
        <dbReference type="EMBL" id="CEQ03517.1"/>
    </source>
</evidence>
<dbReference type="EMBL" id="CEKZ01000003">
    <property type="protein sequence ID" value="CEQ03517.1"/>
    <property type="molecule type" value="Genomic_DNA"/>
</dbReference>
<comment type="subcellular location">
    <subcellularLocation>
        <location evidence="1">Cell envelope</location>
    </subcellularLocation>
</comment>
<dbReference type="Gene3D" id="3.40.50.2300">
    <property type="match status" value="2"/>
</dbReference>
<dbReference type="GO" id="GO:0030246">
    <property type="term" value="F:carbohydrate binding"/>
    <property type="evidence" value="ECO:0007669"/>
    <property type="project" value="UniProtKB-ARBA"/>
</dbReference>
<dbReference type="CDD" id="cd01536">
    <property type="entry name" value="PBP1_ABC_sugar_binding-like"/>
    <property type="match status" value="1"/>
</dbReference>
<evidence type="ECO:0000256" key="2">
    <source>
        <dbReference type="ARBA" id="ARBA00007639"/>
    </source>
</evidence>
<dbReference type="Pfam" id="PF13407">
    <property type="entry name" value="Peripla_BP_4"/>
    <property type="match status" value="1"/>
</dbReference>
<dbReference type="PANTHER" id="PTHR46847">
    <property type="entry name" value="D-ALLOSE-BINDING PERIPLASMIC PROTEIN-RELATED"/>
    <property type="match status" value="1"/>
</dbReference>
<dbReference type="RefSeq" id="WP_055341825.1">
    <property type="nucleotide sequence ID" value="NZ_CEKZ01000003.1"/>
</dbReference>
<dbReference type="OrthoDB" id="9800520at2"/>
<accession>A0A0C7QS47</accession>
<feature type="domain" description="Periplasmic binding protein" evidence="4">
    <location>
        <begin position="40"/>
        <end position="294"/>
    </location>
</feature>